<name>A0A1Y2HFZ1_9FUNG</name>
<evidence type="ECO:0000313" key="4">
    <source>
        <dbReference type="Proteomes" id="UP000193411"/>
    </source>
</evidence>
<feature type="transmembrane region" description="Helical" evidence="2">
    <location>
        <begin position="315"/>
        <end position="338"/>
    </location>
</feature>
<feature type="compositionally biased region" description="Low complexity" evidence="1">
    <location>
        <begin position="70"/>
        <end position="88"/>
    </location>
</feature>
<protein>
    <submittedName>
        <fullName evidence="3">Uncharacterized protein</fullName>
    </submittedName>
</protein>
<reference evidence="3 4" key="1">
    <citation type="submission" date="2016-07" db="EMBL/GenBank/DDBJ databases">
        <title>Pervasive Adenine N6-methylation of Active Genes in Fungi.</title>
        <authorList>
            <consortium name="DOE Joint Genome Institute"/>
            <person name="Mondo S.J."/>
            <person name="Dannebaum R.O."/>
            <person name="Kuo R.C."/>
            <person name="Labutti K."/>
            <person name="Haridas S."/>
            <person name="Kuo A."/>
            <person name="Salamov A."/>
            <person name="Ahrendt S.R."/>
            <person name="Lipzen A."/>
            <person name="Sullivan W."/>
            <person name="Andreopoulos W.B."/>
            <person name="Clum A."/>
            <person name="Lindquist E."/>
            <person name="Daum C."/>
            <person name="Ramamoorthy G.K."/>
            <person name="Gryganskyi A."/>
            <person name="Culley D."/>
            <person name="Magnuson J.K."/>
            <person name="James T.Y."/>
            <person name="O'Malley M.A."/>
            <person name="Stajich J.E."/>
            <person name="Spatafora J.W."/>
            <person name="Visel A."/>
            <person name="Grigoriev I.V."/>
        </authorList>
    </citation>
    <scope>NUCLEOTIDE SEQUENCE [LARGE SCALE GENOMIC DNA]</scope>
    <source>
        <strain evidence="3 4">PL171</strain>
    </source>
</reference>
<feature type="transmembrane region" description="Helical" evidence="2">
    <location>
        <begin position="350"/>
        <end position="367"/>
    </location>
</feature>
<feature type="compositionally biased region" description="Pro residues" evidence="1">
    <location>
        <begin position="519"/>
        <end position="528"/>
    </location>
</feature>
<feature type="region of interest" description="Disordered" evidence="1">
    <location>
        <begin position="57"/>
        <end position="88"/>
    </location>
</feature>
<proteinExistence type="predicted"/>
<feature type="transmembrane region" description="Helical" evidence="2">
    <location>
        <begin position="208"/>
        <end position="232"/>
    </location>
</feature>
<feature type="transmembrane region" description="Helical" evidence="2">
    <location>
        <begin position="252"/>
        <end position="271"/>
    </location>
</feature>
<keyword evidence="2" id="KW-1133">Transmembrane helix</keyword>
<dbReference type="OrthoDB" id="5577277at2759"/>
<comment type="caution">
    <text evidence="3">The sequence shown here is derived from an EMBL/GenBank/DDBJ whole genome shotgun (WGS) entry which is preliminary data.</text>
</comment>
<dbReference type="Proteomes" id="UP000193411">
    <property type="component" value="Unassembled WGS sequence"/>
</dbReference>
<accession>A0A1Y2HFZ1</accession>
<feature type="compositionally biased region" description="Low complexity" evidence="1">
    <location>
        <begin position="375"/>
        <end position="395"/>
    </location>
</feature>
<feature type="region of interest" description="Disordered" evidence="1">
    <location>
        <begin position="374"/>
        <end position="528"/>
    </location>
</feature>
<feature type="compositionally biased region" description="Polar residues" evidence="1">
    <location>
        <begin position="428"/>
        <end position="474"/>
    </location>
</feature>
<feature type="compositionally biased region" description="Polar residues" evidence="1">
    <location>
        <begin position="484"/>
        <end position="495"/>
    </location>
</feature>
<dbReference type="EMBL" id="MCFL01000035">
    <property type="protein sequence ID" value="ORZ33455.1"/>
    <property type="molecule type" value="Genomic_DNA"/>
</dbReference>
<feature type="transmembrane region" description="Helical" evidence="2">
    <location>
        <begin position="169"/>
        <end position="187"/>
    </location>
</feature>
<keyword evidence="4" id="KW-1185">Reference proteome</keyword>
<sequence length="528" mass="56544">MHLPFIPPPPAVVRMARPVLASRRSTWARALSALVALVAAVVVLCSTVSVVSASALPQQPTPSIRPGVSPSPTASAAPSPRASSTPALTPAKSWADEALAEYGQSNLMVVMGINLTLSSLILVTSLRSALRSQTWFHWGVVFGAIWFSVNDISYFMIVGLHTAPNAFEIIRTITPVFTASLISGLSLERFRVFGNTTYARWYTQRVRITCLAINYLVLVVSVGILVSTFIGIDLTKEIALNPARKLTIVSALGFNIIVDLILTIMIFRIVLKIRAALDSNSALGTMDTNTTGATSGVSMQRKAKRKVSPEYRANVLRVLLAVCAMFVLSFAGVGVYFVSGGVMGDMSAAIMARLYILAAMVQWYLIVDIVRRKSGSSNGSTTGNGTSTYGGANSSHLAPPSQTYPMKPVSSTGAHPSYSPPNAVSHASYPSNATKYPTSPVSYHHSTAPSAPTHSYSTQNYPTSTRPHFDTSPQALAPQPLMPSATTTPPMQSRPIQYGAWGLEEAERADPALASRRPSGPPPQRRHF</sequence>
<organism evidence="3 4">
    <name type="scientific">Catenaria anguillulae PL171</name>
    <dbReference type="NCBI Taxonomy" id="765915"/>
    <lineage>
        <taxon>Eukaryota</taxon>
        <taxon>Fungi</taxon>
        <taxon>Fungi incertae sedis</taxon>
        <taxon>Blastocladiomycota</taxon>
        <taxon>Blastocladiomycetes</taxon>
        <taxon>Blastocladiales</taxon>
        <taxon>Catenariaceae</taxon>
        <taxon>Catenaria</taxon>
    </lineage>
</organism>
<gene>
    <name evidence="3" type="ORF">BCR44DRAFT_57545</name>
</gene>
<keyword evidence="2" id="KW-0812">Transmembrane</keyword>
<feature type="transmembrane region" description="Helical" evidence="2">
    <location>
        <begin position="102"/>
        <end position="123"/>
    </location>
</feature>
<evidence type="ECO:0000313" key="3">
    <source>
        <dbReference type="EMBL" id="ORZ33455.1"/>
    </source>
</evidence>
<feature type="compositionally biased region" description="Polar residues" evidence="1">
    <location>
        <begin position="400"/>
        <end position="414"/>
    </location>
</feature>
<evidence type="ECO:0000256" key="2">
    <source>
        <dbReference type="SAM" id="Phobius"/>
    </source>
</evidence>
<feature type="transmembrane region" description="Helical" evidence="2">
    <location>
        <begin position="135"/>
        <end position="157"/>
    </location>
</feature>
<keyword evidence="2" id="KW-0472">Membrane</keyword>
<dbReference type="AlphaFoldDB" id="A0A1Y2HFZ1"/>
<evidence type="ECO:0000256" key="1">
    <source>
        <dbReference type="SAM" id="MobiDB-lite"/>
    </source>
</evidence>